<dbReference type="InterPro" id="IPR032787">
    <property type="entry name" value="Prok-E2_D"/>
</dbReference>
<organism evidence="1 2">
    <name type="scientific">Candidatus Pedobacter colombiensis</name>
    <dbReference type="NCBI Taxonomy" id="3121371"/>
    <lineage>
        <taxon>Bacteria</taxon>
        <taxon>Pseudomonadati</taxon>
        <taxon>Bacteroidota</taxon>
        <taxon>Sphingobacteriia</taxon>
        <taxon>Sphingobacteriales</taxon>
        <taxon>Sphingobacteriaceae</taxon>
        <taxon>Pedobacter</taxon>
    </lineage>
</organism>
<name>A0AAJ5W3P9_9SPHI</name>
<evidence type="ECO:0000313" key="2">
    <source>
        <dbReference type="Proteomes" id="UP001214530"/>
    </source>
</evidence>
<dbReference type="Proteomes" id="UP001214530">
    <property type="component" value="Chromosome"/>
</dbReference>
<reference evidence="1" key="1">
    <citation type="submission" date="2023-03" db="EMBL/GenBank/DDBJ databases">
        <title>Andean soil-derived lignocellulolytic bacterial consortium as a source of novel taxa and putative plastic-active enzymes.</title>
        <authorList>
            <person name="Diaz-Garcia L."/>
            <person name="Chuvochina M."/>
            <person name="Feuerriegel G."/>
            <person name="Bunk B."/>
            <person name="Sproer C."/>
            <person name="Streit W.R."/>
            <person name="Rodriguez L.M."/>
            <person name="Overmann J."/>
            <person name="Jimenez D.J."/>
        </authorList>
    </citation>
    <scope>NUCLEOTIDE SEQUENCE</scope>
    <source>
        <strain evidence="1">MAG 3858</strain>
    </source>
</reference>
<accession>A0AAJ5W3P9</accession>
<sequence>MNNITPLFEQVYLPQKALLIYQTLEEDKDIYVEAYDIDDHGSPINAHPLSTSESVALANSLAASRQLQTNFLQSEGLLPEKLLYMEIGISGFAVWYSPEQKEPLFFTDSLGIPCGQAHVPALIWKADKKSLEVFAYKGKEKPVLETPLFNAPFFNMYSSGKVCMGTVNSSFTDDCCLETFIQQWEHAFFNSYFSHTIGGHVPVKGNLVSLWHSLVNSDDKFPESRLVKTNRSLKDLLK</sequence>
<gene>
    <name evidence="1" type="ORF">P0Y49_14190</name>
</gene>
<evidence type="ECO:0000313" key="1">
    <source>
        <dbReference type="EMBL" id="WEK17948.1"/>
    </source>
</evidence>
<dbReference type="EMBL" id="CP119313">
    <property type="protein sequence ID" value="WEK17948.1"/>
    <property type="molecule type" value="Genomic_DNA"/>
</dbReference>
<protein>
    <submittedName>
        <fullName evidence="1">PRTRC system protein B</fullName>
    </submittedName>
</protein>
<dbReference type="Pfam" id="PF14460">
    <property type="entry name" value="Prok-E2_D"/>
    <property type="match status" value="1"/>
</dbReference>
<dbReference type="AlphaFoldDB" id="A0AAJ5W3P9"/>
<proteinExistence type="predicted"/>